<dbReference type="GO" id="GO:0045333">
    <property type="term" value="P:cellular respiration"/>
    <property type="evidence" value="ECO:0007669"/>
    <property type="project" value="InterPro"/>
</dbReference>
<dbReference type="GO" id="GO:0048039">
    <property type="term" value="F:ubiquinone binding"/>
    <property type="evidence" value="ECO:0007669"/>
    <property type="project" value="InterPro"/>
</dbReference>
<evidence type="ECO:0000313" key="4">
    <source>
        <dbReference type="Proteomes" id="UP000575898"/>
    </source>
</evidence>
<dbReference type="PANTHER" id="PTHR12901:SF10">
    <property type="entry name" value="COENZYME Q-BINDING PROTEIN COQ10, MITOCHONDRIAL"/>
    <property type="match status" value="1"/>
</dbReference>
<dbReference type="InterPro" id="IPR044996">
    <property type="entry name" value="COQ10-like"/>
</dbReference>
<dbReference type="InterPro" id="IPR023393">
    <property type="entry name" value="START-like_dom_sf"/>
</dbReference>
<protein>
    <submittedName>
        <fullName evidence="3">Ribosome-associated toxin RatA of RatAB toxin-antitoxin module</fullName>
    </submittedName>
</protein>
<gene>
    <name evidence="3" type="ORF">HNQ59_002000</name>
</gene>
<dbReference type="CDD" id="cd07813">
    <property type="entry name" value="COQ10p_like"/>
    <property type="match status" value="1"/>
</dbReference>
<sequence>MHQVVKTVLVEHTAQQMYHLVEAIEQYREFLPWCGGTQVLSRQGEETTATLFIDYHGLKHQFTTRNTNQPGQRIDMLLVDGPFQHLEGLWLFTPLGEAACKIEFKLSYEFSNGVLEKIIGPVFSKIANTFVDAFIRRADKVYAP</sequence>
<dbReference type="PANTHER" id="PTHR12901">
    <property type="entry name" value="SPERM PROTEIN HOMOLOG"/>
    <property type="match status" value="1"/>
</dbReference>
<dbReference type="SUPFAM" id="SSF55961">
    <property type="entry name" value="Bet v1-like"/>
    <property type="match status" value="1"/>
</dbReference>
<evidence type="ECO:0000259" key="2">
    <source>
        <dbReference type="Pfam" id="PF03364"/>
    </source>
</evidence>
<dbReference type="Gene3D" id="3.30.530.20">
    <property type="match status" value="1"/>
</dbReference>
<reference evidence="3 4" key="1">
    <citation type="submission" date="2020-08" db="EMBL/GenBank/DDBJ databases">
        <title>Genomic Encyclopedia of Type Strains, Phase IV (KMG-IV): sequencing the most valuable type-strain genomes for metagenomic binning, comparative biology and taxonomic classification.</title>
        <authorList>
            <person name="Goeker M."/>
        </authorList>
    </citation>
    <scope>NUCLEOTIDE SEQUENCE [LARGE SCALE GENOMIC DNA]</scope>
    <source>
        <strain evidence="3 4">DSM 27165</strain>
    </source>
</reference>
<dbReference type="Pfam" id="PF03364">
    <property type="entry name" value="Polyketide_cyc"/>
    <property type="match status" value="1"/>
</dbReference>
<organism evidence="3 4">
    <name type="scientific">Chitinivorax tropicus</name>
    <dbReference type="NCBI Taxonomy" id="714531"/>
    <lineage>
        <taxon>Bacteria</taxon>
        <taxon>Pseudomonadati</taxon>
        <taxon>Pseudomonadota</taxon>
        <taxon>Betaproteobacteria</taxon>
        <taxon>Chitinivorax</taxon>
    </lineage>
</organism>
<comment type="similarity">
    <text evidence="1">Belongs to the ribosome association toxin RatA family.</text>
</comment>
<evidence type="ECO:0000256" key="1">
    <source>
        <dbReference type="ARBA" id="ARBA00008918"/>
    </source>
</evidence>
<name>A0A840MNP9_9PROT</name>
<keyword evidence="4" id="KW-1185">Reference proteome</keyword>
<dbReference type="EMBL" id="JACHHY010000010">
    <property type="protein sequence ID" value="MBB5018709.1"/>
    <property type="molecule type" value="Genomic_DNA"/>
</dbReference>
<comment type="caution">
    <text evidence="3">The sequence shown here is derived from an EMBL/GenBank/DDBJ whole genome shotgun (WGS) entry which is preliminary data.</text>
</comment>
<evidence type="ECO:0000313" key="3">
    <source>
        <dbReference type="EMBL" id="MBB5018709.1"/>
    </source>
</evidence>
<dbReference type="Proteomes" id="UP000575898">
    <property type="component" value="Unassembled WGS sequence"/>
</dbReference>
<accession>A0A840MNP9</accession>
<dbReference type="AlphaFoldDB" id="A0A840MNP9"/>
<proteinExistence type="inferred from homology"/>
<dbReference type="RefSeq" id="WP_184038390.1">
    <property type="nucleotide sequence ID" value="NZ_JACHHY010000010.1"/>
</dbReference>
<dbReference type="InterPro" id="IPR005031">
    <property type="entry name" value="COQ10_START"/>
</dbReference>
<feature type="domain" description="Coenzyme Q-binding protein COQ10 START" evidence="2">
    <location>
        <begin position="10"/>
        <end position="134"/>
    </location>
</feature>